<dbReference type="InterPro" id="IPR035937">
    <property type="entry name" value="FPG_N"/>
</dbReference>
<keyword evidence="4 15" id="KW-0479">Metal-binding</keyword>
<feature type="active site" description="Proton donor" evidence="15">
    <location>
        <position position="3"/>
    </location>
</feature>
<name>A0A7X6S2L4_9LACO</name>
<dbReference type="Pfam" id="PF01149">
    <property type="entry name" value="Fapy_DNA_glyco"/>
    <property type="match status" value="1"/>
</dbReference>
<dbReference type="CDD" id="cd08966">
    <property type="entry name" value="EcFpg-like_N"/>
    <property type="match status" value="1"/>
</dbReference>
<keyword evidence="9 15" id="KW-0238">DNA-binding</keyword>
<feature type="active site" description="Proton donor; for delta-elimination activity" evidence="15">
    <location>
        <position position="264"/>
    </location>
</feature>
<dbReference type="GO" id="GO:0034039">
    <property type="term" value="F:8-oxo-7,8-dihydroguanine DNA N-glycosylase activity"/>
    <property type="evidence" value="ECO:0007669"/>
    <property type="project" value="TreeGrafter"/>
</dbReference>
<dbReference type="EMBL" id="JAAXPN010000004">
    <property type="protein sequence ID" value="NKZ24199.1"/>
    <property type="molecule type" value="Genomic_DNA"/>
</dbReference>
<dbReference type="RefSeq" id="WP_168721998.1">
    <property type="nucleotide sequence ID" value="NZ_JAAXPN010000004.1"/>
</dbReference>
<dbReference type="EC" id="3.2.2.23" evidence="15"/>
<keyword evidence="8 15" id="KW-0862">Zinc</keyword>
<dbReference type="SMART" id="SM00898">
    <property type="entry name" value="Fapy_DNA_glyco"/>
    <property type="match status" value="1"/>
</dbReference>
<dbReference type="InterPro" id="IPR015886">
    <property type="entry name" value="H2TH_FPG"/>
</dbReference>
<keyword evidence="19" id="KW-1185">Reference proteome</keyword>
<dbReference type="Pfam" id="PF06827">
    <property type="entry name" value="zf-FPG_IleRS"/>
    <property type="match status" value="1"/>
</dbReference>
<feature type="active site" description="Proton donor; for beta-elimination activity" evidence="15">
    <location>
        <position position="58"/>
    </location>
</feature>
<evidence type="ECO:0000256" key="12">
    <source>
        <dbReference type="ARBA" id="ARBA00023268"/>
    </source>
</evidence>
<keyword evidence="10 15" id="KW-0234">DNA repair</keyword>
<dbReference type="InterPro" id="IPR010663">
    <property type="entry name" value="Znf_FPG/IleRS"/>
</dbReference>
<accession>A0A7X6S2L4</accession>
<evidence type="ECO:0000259" key="16">
    <source>
        <dbReference type="PROSITE" id="PS51066"/>
    </source>
</evidence>
<evidence type="ECO:0000313" key="18">
    <source>
        <dbReference type="EMBL" id="NKZ24199.1"/>
    </source>
</evidence>
<evidence type="ECO:0000259" key="17">
    <source>
        <dbReference type="PROSITE" id="PS51068"/>
    </source>
</evidence>
<dbReference type="Proteomes" id="UP000549765">
    <property type="component" value="Unassembled WGS sequence"/>
</dbReference>
<dbReference type="FunFam" id="1.10.8.50:FF:000003">
    <property type="entry name" value="Formamidopyrimidine-DNA glycosylase"/>
    <property type="match status" value="1"/>
</dbReference>
<dbReference type="GO" id="GO:0006284">
    <property type="term" value="P:base-excision repair"/>
    <property type="evidence" value="ECO:0007669"/>
    <property type="project" value="InterPro"/>
</dbReference>
<evidence type="ECO:0000256" key="7">
    <source>
        <dbReference type="ARBA" id="ARBA00022801"/>
    </source>
</evidence>
<dbReference type="PANTHER" id="PTHR22993">
    <property type="entry name" value="FORMAMIDOPYRIMIDINE-DNA GLYCOSYLASE"/>
    <property type="match status" value="1"/>
</dbReference>
<keyword evidence="5 15" id="KW-0227">DNA damage</keyword>
<feature type="binding site" evidence="15">
    <location>
        <position position="92"/>
    </location>
    <ligand>
        <name>DNA</name>
        <dbReference type="ChEBI" id="CHEBI:16991"/>
    </ligand>
</feature>
<dbReference type="InterPro" id="IPR012319">
    <property type="entry name" value="FPG_cat"/>
</dbReference>
<dbReference type="GO" id="GO:0003690">
    <property type="term" value="F:double-stranded DNA binding"/>
    <property type="evidence" value="ECO:0007669"/>
    <property type="project" value="UniProtKB-ARBA"/>
</dbReference>
<dbReference type="HAMAP" id="MF_00103">
    <property type="entry name" value="Fapy_DNA_glycosyl"/>
    <property type="match status" value="1"/>
</dbReference>
<keyword evidence="13 15" id="KW-0326">Glycosidase</keyword>
<dbReference type="EC" id="4.2.99.18" evidence="15"/>
<dbReference type="Gene3D" id="3.20.190.10">
    <property type="entry name" value="MutM-like, N-terminal"/>
    <property type="match status" value="1"/>
</dbReference>
<dbReference type="NCBIfam" id="TIGR00577">
    <property type="entry name" value="fpg"/>
    <property type="match status" value="1"/>
</dbReference>
<feature type="active site" description="Schiff-base intermediate with DNA" evidence="15">
    <location>
        <position position="2"/>
    </location>
</feature>
<organism evidence="18 19">
    <name type="scientific">Periweissella fabalis</name>
    <dbReference type="NCBI Taxonomy" id="1070421"/>
    <lineage>
        <taxon>Bacteria</taxon>
        <taxon>Bacillati</taxon>
        <taxon>Bacillota</taxon>
        <taxon>Bacilli</taxon>
        <taxon>Lactobacillales</taxon>
        <taxon>Lactobacillaceae</taxon>
        <taxon>Periweissella</taxon>
    </lineage>
</organism>
<evidence type="ECO:0000256" key="6">
    <source>
        <dbReference type="ARBA" id="ARBA00022771"/>
    </source>
</evidence>
<evidence type="ECO:0000256" key="14">
    <source>
        <dbReference type="ARBA" id="ARBA00044632"/>
    </source>
</evidence>
<protein>
    <recommendedName>
        <fullName evidence="15">Formamidopyrimidine-DNA glycosylase</fullName>
        <shortName evidence="15">Fapy-DNA glycosylase</shortName>
        <ecNumber evidence="15">3.2.2.23</ecNumber>
    </recommendedName>
    <alternativeName>
        <fullName evidence="15">DNA-(apurinic or apyrimidinic site) lyase MutM</fullName>
        <shortName evidence="15">AP lyase MutM</shortName>
        <ecNumber evidence="15">4.2.99.18</ecNumber>
    </alternativeName>
</protein>
<keyword evidence="12 15" id="KW-0511">Multifunctional enzyme</keyword>
<evidence type="ECO:0000256" key="15">
    <source>
        <dbReference type="HAMAP-Rule" id="MF_00103"/>
    </source>
</evidence>
<reference evidence="18 19" key="1">
    <citation type="submission" date="2020-04" db="EMBL/GenBank/DDBJ databases">
        <title>MicrobeNet Type strains.</title>
        <authorList>
            <person name="Nicholson A.C."/>
        </authorList>
    </citation>
    <scope>NUCLEOTIDE SEQUENCE [LARGE SCALE GENOMIC DNA]</scope>
    <source>
        <strain evidence="18 19">CCUG 61472</strain>
    </source>
</reference>
<comment type="function">
    <text evidence="15">Involved in base excision repair of DNA damaged by oxidation or by mutagenic agents. Acts as DNA glycosylase that recognizes and removes damaged bases. Has a preference for oxidized purines, such as 7,8-dihydro-8-oxoguanine (8-oxoG). Has AP (apurinic/apyrimidinic) lyase activity and introduces nicks in the DNA strand. Cleaves the DNA backbone by beta-delta elimination to generate a single-strand break at the site of the removed base with both 3'- and 5'-phosphates.</text>
</comment>
<gene>
    <name evidence="15 18" type="primary">mutM</name>
    <name evidence="15" type="synonym">fpg</name>
    <name evidence="18" type="ORF">HF964_05170</name>
</gene>
<dbReference type="InterPro" id="IPR000214">
    <property type="entry name" value="Znf_DNA_glyclase/AP_lyase"/>
</dbReference>
<dbReference type="PROSITE" id="PS51068">
    <property type="entry name" value="FPG_CAT"/>
    <property type="match status" value="1"/>
</dbReference>
<dbReference type="PROSITE" id="PS51066">
    <property type="entry name" value="ZF_FPG_2"/>
    <property type="match status" value="1"/>
</dbReference>
<keyword evidence="11 15" id="KW-0456">Lyase</keyword>
<evidence type="ECO:0000256" key="10">
    <source>
        <dbReference type="ARBA" id="ARBA00023204"/>
    </source>
</evidence>
<comment type="caution">
    <text evidence="18">The sequence shown here is derived from an EMBL/GenBank/DDBJ whole genome shotgun (WGS) entry which is preliminary data.</text>
</comment>
<dbReference type="GO" id="GO:0008270">
    <property type="term" value="F:zinc ion binding"/>
    <property type="evidence" value="ECO:0007669"/>
    <property type="project" value="UniProtKB-UniRule"/>
</dbReference>
<dbReference type="InterPro" id="IPR020629">
    <property type="entry name" value="FPG_Glyclase"/>
</dbReference>
<dbReference type="GO" id="GO:0003684">
    <property type="term" value="F:damaged DNA binding"/>
    <property type="evidence" value="ECO:0007669"/>
    <property type="project" value="InterPro"/>
</dbReference>
<evidence type="ECO:0000256" key="11">
    <source>
        <dbReference type="ARBA" id="ARBA00023239"/>
    </source>
</evidence>
<evidence type="ECO:0000256" key="1">
    <source>
        <dbReference type="ARBA" id="ARBA00001668"/>
    </source>
</evidence>
<dbReference type="InterPro" id="IPR010979">
    <property type="entry name" value="Ribosomal_uS13-like_H2TH"/>
</dbReference>
<evidence type="ECO:0000256" key="3">
    <source>
        <dbReference type="ARBA" id="ARBA00011245"/>
    </source>
</evidence>
<feature type="binding site" evidence="15">
    <location>
        <position position="111"/>
    </location>
    <ligand>
        <name>DNA</name>
        <dbReference type="ChEBI" id="CHEBI:16991"/>
    </ligand>
</feature>
<dbReference type="PROSITE" id="PS01242">
    <property type="entry name" value="ZF_FPG_1"/>
    <property type="match status" value="1"/>
</dbReference>
<dbReference type="GO" id="GO:0140078">
    <property type="term" value="F:class I DNA-(apurinic or apyrimidinic site) endonuclease activity"/>
    <property type="evidence" value="ECO:0007669"/>
    <property type="project" value="UniProtKB-EC"/>
</dbReference>
<dbReference type="SUPFAM" id="SSF57716">
    <property type="entry name" value="Glucocorticoid receptor-like (DNA-binding domain)"/>
    <property type="match status" value="1"/>
</dbReference>
<evidence type="ECO:0000256" key="9">
    <source>
        <dbReference type="ARBA" id="ARBA00023125"/>
    </source>
</evidence>
<sequence>MPELPEVETVRRGLLRLVQNRQIKTVELLWPKTIEGDVPMILKELANRTIENIDRRGKFLLFRLSGDATLVSHLRMEGKYNTVPAGTPPEKHVCVVFHLDHNTDLWYLDTRKFGRMQFVPTGLENQLVPGIKKMGPEPTENDLTVAYLIEIMAKSRKIIKPFLLDQSNLAGLGNIYVDEVLWQTKIHPEQPVNTITIAEITALRINIINEIKRAIQHHGTTVHSYTNAFGEAGAFQNELQAYGRNGEPCLRCGTLMQKMKVAQRGTTYCPQCQQVHQ</sequence>
<dbReference type="SUPFAM" id="SSF46946">
    <property type="entry name" value="S13-like H2TH domain"/>
    <property type="match status" value="1"/>
</dbReference>
<dbReference type="AlphaFoldDB" id="A0A7X6S2L4"/>
<dbReference type="SMART" id="SM01232">
    <property type="entry name" value="H2TH"/>
    <property type="match status" value="1"/>
</dbReference>
<comment type="cofactor">
    <cofactor evidence="15">
        <name>Zn(2+)</name>
        <dbReference type="ChEBI" id="CHEBI:29105"/>
    </cofactor>
    <text evidence="15">Binds 1 zinc ion per subunit.</text>
</comment>
<comment type="caution">
    <text evidence="15">Lacks conserved residue(s) required for the propagation of feature annotation.</text>
</comment>
<dbReference type="InterPro" id="IPR015887">
    <property type="entry name" value="DNA_glyclase_Znf_dom_DNA_BS"/>
</dbReference>
<comment type="subunit">
    <text evidence="3 15">Monomer.</text>
</comment>
<dbReference type="Pfam" id="PF06831">
    <property type="entry name" value="H2TH"/>
    <property type="match status" value="1"/>
</dbReference>
<dbReference type="NCBIfam" id="NF002211">
    <property type="entry name" value="PRK01103.1"/>
    <property type="match status" value="1"/>
</dbReference>
<comment type="catalytic activity">
    <reaction evidence="1 15">
        <text>Hydrolysis of DNA containing ring-opened 7-methylguanine residues, releasing 2,6-diamino-4-hydroxy-5-(N-methyl)formamidopyrimidine.</text>
        <dbReference type="EC" id="3.2.2.23"/>
    </reaction>
</comment>
<evidence type="ECO:0000256" key="2">
    <source>
        <dbReference type="ARBA" id="ARBA00009409"/>
    </source>
</evidence>
<comment type="catalytic activity">
    <reaction evidence="14 15">
        <text>2'-deoxyribonucleotide-(2'-deoxyribose 5'-phosphate)-2'-deoxyribonucleotide-DNA = a 3'-end 2'-deoxyribonucleotide-(2,3-dehydro-2,3-deoxyribose 5'-phosphate)-DNA + a 5'-end 5'-phospho-2'-deoxyribonucleoside-DNA + H(+)</text>
        <dbReference type="Rhea" id="RHEA:66592"/>
        <dbReference type="Rhea" id="RHEA-COMP:13180"/>
        <dbReference type="Rhea" id="RHEA-COMP:16897"/>
        <dbReference type="Rhea" id="RHEA-COMP:17067"/>
        <dbReference type="ChEBI" id="CHEBI:15378"/>
        <dbReference type="ChEBI" id="CHEBI:136412"/>
        <dbReference type="ChEBI" id="CHEBI:157695"/>
        <dbReference type="ChEBI" id="CHEBI:167181"/>
        <dbReference type="EC" id="4.2.99.18"/>
    </reaction>
</comment>
<dbReference type="PANTHER" id="PTHR22993:SF9">
    <property type="entry name" value="FORMAMIDOPYRIMIDINE-DNA GLYCOSYLASE"/>
    <property type="match status" value="1"/>
</dbReference>
<feature type="domain" description="Formamidopyrimidine-DNA glycosylase catalytic" evidence="17">
    <location>
        <begin position="2"/>
        <end position="114"/>
    </location>
</feature>
<evidence type="ECO:0000256" key="5">
    <source>
        <dbReference type="ARBA" id="ARBA00022763"/>
    </source>
</evidence>
<dbReference type="SUPFAM" id="SSF81624">
    <property type="entry name" value="N-terminal domain of MutM-like DNA repair proteins"/>
    <property type="match status" value="1"/>
</dbReference>
<dbReference type="Gene3D" id="1.10.8.50">
    <property type="match status" value="1"/>
</dbReference>
<keyword evidence="6 15" id="KW-0863">Zinc-finger</keyword>
<evidence type="ECO:0000256" key="13">
    <source>
        <dbReference type="ARBA" id="ARBA00023295"/>
    </source>
</evidence>
<proteinExistence type="inferred from homology"/>
<evidence type="ECO:0000256" key="8">
    <source>
        <dbReference type="ARBA" id="ARBA00022833"/>
    </source>
</evidence>
<keyword evidence="7 15" id="KW-0378">Hydrolase</keyword>
<evidence type="ECO:0000313" key="19">
    <source>
        <dbReference type="Proteomes" id="UP000549765"/>
    </source>
</evidence>
<comment type="similarity">
    <text evidence="2 15">Belongs to the FPG family.</text>
</comment>
<evidence type="ECO:0000256" key="4">
    <source>
        <dbReference type="ARBA" id="ARBA00022723"/>
    </source>
</evidence>
<feature type="domain" description="FPG-type" evidence="16">
    <location>
        <begin position="240"/>
        <end position="274"/>
    </location>
</feature>